<sequence>MNNTMLFCFPYAGGSGSIYSKWKNYLHPSIELKPIQYAGRGKRFQEDCYDDMNHAVNDIFECIYRVVGNCDYAFFGHSMGGLIAYELCKEIESRNLNAPVHIFLSGVKPPNFIREQKVSNLPEKEFKDVILNLNGTPKEILNNQQLMDIFIPILRSDFKLIEEYKFSNELYKLNTCITAMYGKLDDVTEEYMKKWCEFTSRDTVVYGYPGDHFFINENYIDIINLINSTLVGRGDYYEQ</sequence>
<dbReference type="InterPro" id="IPR012223">
    <property type="entry name" value="TEII"/>
</dbReference>
<proteinExistence type="inferred from homology"/>
<dbReference type="Gene3D" id="3.40.50.1820">
    <property type="entry name" value="alpha/beta hydrolase"/>
    <property type="match status" value="1"/>
</dbReference>
<comment type="caution">
    <text evidence="3">The sequence shown here is derived from an EMBL/GenBank/DDBJ whole genome shotgun (WGS) entry which is preliminary data.</text>
</comment>
<dbReference type="AlphaFoldDB" id="A0A150C9G8"/>
<organism evidence="3 4">
    <name type="scientific">Bacillus cereus</name>
    <dbReference type="NCBI Taxonomy" id="1396"/>
    <lineage>
        <taxon>Bacteria</taxon>
        <taxon>Bacillati</taxon>
        <taxon>Bacillota</taxon>
        <taxon>Bacilli</taxon>
        <taxon>Bacillales</taxon>
        <taxon>Bacillaceae</taxon>
        <taxon>Bacillus</taxon>
        <taxon>Bacillus cereus group</taxon>
    </lineage>
</organism>
<dbReference type="InterPro" id="IPR029058">
    <property type="entry name" value="AB_hydrolase_fold"/>
</dbReference>
<evidence type="ECO:0000259" key="2">
    <source>
        <dbReference type="Pfam" id="PF00975"/>
    </source>
</evidence>
<dbReference type="GO" id="GO:0008610">
    <property type="term" value="P:lipid biosynthetic process"/>
    <property type="evidence" value="ECO:0007669"/>
    <property type="project" value="TreeGrafter"/>
</dbReference>
<comment type="similarity">
    <text evidence="1">Belongs to the thioesterase family.</text>
</comment>
<feature type="domain" description="Thioesterase" evidence="2">
    <location>
        <begin position="6"/>
        <end position="227"/>
    </location>
</feature>
<dbReference type="PANTHER" id="PTHR11487">
    <property type="entry name" value="THIOESTERASE"/>
    <property type="match status" value="1"/>
</dbReference>
<accession>A0A150C9G8</accession>
<dbReference type="RefSeq" id="WP_002193100.1">
    <property type="nucleotide sequence ID" value="NZ_MUAJ01000001.1"/>
</dbReference>
<dbReference type="SUPFAM" id="SSF53474">
    <property type="entry name" value="alpha/beta-Hydrolases"/>
    <property type="match status" value="1"/>
</dbReference>
<name>A0A150C9G8_BACCE</name>
<reference evidence="3 4" key="1">
    <citation type="submission" date="2017-01" db="EMBL/GenBank/DDBJ databases">
        <title>Bacillus cereus isolates.</title>
        <authorList>
            <person name="Beno S.M."/>
        </authorList>
    </citation>
    <scope>NUCLEOTIDE SEQUENCE [LARGE SCALE GENOMIC DNA]</scope>
    <source>
        <strain evidence="3 4">FSL H8-0485</strain>
    </source>
</reference>
<dbReference type="Proteomes" id="UP000190906">
    <property type="component" value="Unassembled WGS sequence"/>
</dbReference>
<dbReference type="Pfam" id="PF00975">
    <property type="entry name" value="Thioesterase"/>
    <property type="match status" value="1"/>
</dbReference>
<evidence type="ECO:0000313" key="3">
    <source>
        <dbReference type="EMBL" id="OOR14926.1"/>
    </source>
</evidence>
<gene>
    <name evidence="3" type="ORF">BW897_02385</name>
</gene>
<dbReference type="EMBL" id="MUAJ01000001">
    <property type="protein sequence ID" value="OOR14926.1"/>
    <property type="molecule type" value="Genomic_DNA"/>
</dbReference>
<protein>
    <submittedName>
        <fullName evidence="3">Thioesterase</fullName>
    </submittedName>
</protein>
<dbReference type="InterPro" id="IPR001031">
    <property type="entry name" value="Thioesterase"/>
</dbReference>
<evidence type="ECO:0000256" key="1">
    <source>
        <dbReference type="ARBA" id="ARBA00007169"/>
    </source>
</evidence>
<evidence type="ECO:0000313" key="4">
    <source>
        <dbReference type="Proteomes" id="UP000190906"/>
    </source>
</evidence>
<dbReference type="PANTHER" id="PTHR11487:SF0">
    <property type="entry name" value="S-ACYL FATTY ACID SYNTHASE THIOESTERASE, MEDIUM CHAIN"/>
    <property type="match status" value="1"/>
</dbReference>